<dbReference type="RefSeq" id="WP_127121944.1">
    <property type="nucleotide sequence ID" value="NZ_BHXQ01000002.1"/>
</dbReference>
<protein>
    <submittedName>
        <fullName evidence="1">Uncharacterized protein</fullName>
    </submittedName>
</protein>
<keyword evidence="2" id="KW-1185">Reference proteome</keyword>
<dbReference type="Proteomes" id="UP000288227">
    <property type="component" value="Unassembled WGS sequence"/>
</dbReference>
<name>A0A401U8U7_9BACT</name>
<organism evidence="1 2">
    <name type="scientific">Chryseotalea sanaruensis</name>
    <dbReference type="NCBI Taxonomy" id="2482724"/>
    <lineage>
        <taxon>Bacteria</taxon>
        <taxon>Pseudomonadati</taxon>
        <taxon>Bacteroidota</taxon>
        <taxon>Cytophagia</taxon>
        <taxon>Cytophagales</taxon>
        <taxon>Chryseotaleaceae</taxon>
        <taxon>Chryseotalea</taxon>
    </lineage>
</organism>
<dbReference type="AlphaFoldDB" id="A0A401U8U7"/>
<comment type="caution">
    <text evidence="1">The sequence shown here is derived from an EMBL/GenBank/DDBJ whole genome shotgun (WGS) entry which is preliminary data.</text>
</comment>
<reference evidence="1 2" key="1">
    <citation type="submission" date="2018-11" db="EMBL/GenBank/DDBJ databases">
        <title>Chryseotalea sanarue gen. nov., sp., nov., a member of the family Cytophagaceae, isolated from a brackish lake in Hamamatsu Japan.</title>
        <authorList>
            <person name="Maejima Y."/>
            <person name="Iino T."/>
            <person name="Muraguchi Y."/>
            <person name="Fukuda K."/>
            <person name="Ohkuma M."/>
            <person name="Moriuchi R."/>
            <person name="Dohra H."/>
            <person name="Kimbara K."/>
            <person name="Shintani M."/>
        </authorList>
    </citation>
    <scope>NUCLEOTIDE SEQUENCE [LARGE SCALE GENOMIC DNA]</scope>
    <source>
        <strain evidence="1 2">Ys</strain>
    </source>
</reference>
<dbReference type="EMBL" id="BHXQ01000002">
    <property type="protein sequence ID" value="GCC51316.1"/>
    <property type="molecule type" value="Genomic_DNA"/>
</dbReference>
<accession>A0A401U8U7</accession>
<evidence type="ECO:0000313" key="1">
    <source>
        <dbReference type="EMBL" id="GCC51316.1"/>
    </source>
</evidence>
<gene>
    <name evidence="1" type="ORF">SanaruYs_15390</name>
</gene>
<evidence type="ECO:0000313" key="2">
    <source>
        <dbReference type="Proteomes" id="UP000288227"/>
    </source>
</evidence>
<proteinExistence type="predicted"/>
<dbReference type="OrthoDB" id="7057407at2"/>
<sequence>MASLDQLQKEWLVVNATRELISIITGLPGVRYAKAISFAKEIDKELFKGSKTGLSKDDYFDKLYKKYVQEADIKKTGLGKDISAEKLIKKRFRDIDRLLGKAGKDKKKYNLLKKESDVLKTLIEQKNHFQSLNLLRLTENQAINNDLTRDRLEKVFIEQPLGKYSLFENVKDGSIFRITCLHPNPSEGVIGADLIYEQYDEKRKMVRIVAIQYKIWEHQTLYFSQSGNIGQQINNMKRCFCSKKYCVDHNGNKMDPRKYRLSYCMAFLKPTDKLQDPQKPITSGYHLPICKIDTLKEPVNKDYKLTVTGIKKQSIKASTFEELFDSEMLGSRWLKKSELEKFYRKNKVLDPSERIIVYAQGTKSME</sequence>